<dbReference type="EMBL" id="JANPWB010000015">
    <property type="protein sequence ID" value="KAJ1090841.1"/>
    <property type="molecule type" value="Genomic_DNA"/>
</dbReference>
<sequence>MDRISERVSKHAERLDQLKRRVLEVEDERVSTLEIEKQLEKGLSMLQAKAEYLEARSRCNNLHIVGLAESTNIGNMETFME</sequence>
<protein>
    <submittedName>
        <fullName evidence="2">Uncharacterized protein</fullName>
    </submittedName>
</protein>
<dbReference type="Proteomes" id="UP001066276">
    <property type="component" value="Chromosome 11"/>
</dbReference>
<accession>A0AAV7LGR6</accession>
<evidence type="ECO:0000313" key="3">
    <source>
        <dbReference type="Proteomes" id="UP001066276"/>
    </source>
</evidence>
<organism evidence="2 3">
    <name type="scientific">Pleurodeles waltl</name>
    <name type="common">Iberian ribbed newt</name>
    <dbReference type="NCBI Taxonomy" id="8319"/>
    <lineage>
        <taxon>Eukaryota</taxon>
        <taxon>Metazoa</taxon>
        <taxon>Chordata</taxon>
        <taxon>Craniata</taxon>
        <taxon>Vertebrata</taxon>
        <taxon>Euteleostomi</taxon>
        <taxon>Amphibia</taxon>
        <taxon>Batrachia</taxon>
        <taxon>Caudata</taxon>
        <taxon>Salamandroidea</taxon>
        <taxon>Salamandridae</taxon>
        <taxon>Pleurodelinae</taxon>
        <taxon>Pleurodeles</taxon>
    </lineage>
</organism>
<feature type="coiled-coil region" evidence="1">
    <location>
        <begin position="1"/>
        <end position="28"/>
    </location>
</feature>
<gene>
    <name evidence="2" type="ORF">NDU88_003969</name>
</gene>
<name>A0AAV7LGR6_PLEWA</name>
<evidence type="ECO:0000256" key="1">
    <source>
        <dbReference type="SAM" id="Coils"/>
    </source>
</evidence>
<keyword evidence="1" id="KW-0175">Coiled coil</keyword>
<proteinExistence type="predicted"/>
<comment type="caution">
    <text evidence="2">The sequence shown here is derived from an EMBL/GenBank/DDBJ whole genome shotgun (WGS) entry which is preliminary data.</text>
</comment>
<evidence type="ECO:0000313" key="2">
    <source>
        <dbReference type="EMBL" id="KAJ1090841.1"/>
    </source>
</evidence>
<dbReference type="AlphaFoldDB" id="A0AAV7LGR6"/>
<reference evidence="2" key="1">
    <citation type="journal article" date="2022" name="bioRxiv">
        <title>Sequencing and chromosome-scale assembly of the giantPleurodeles waltlgenome.</title>
        <authorList>
            <person name="Brown T."/>
            <person name="Elewa A."/>
            <person name="Iarovenko S."/>
            <person name="Subramanian E."/>
            <person name="Araus A.J."/>
            <person name="Petzold A."/>
            <person name="Susuki M."/>
            <person name="Suzuki K.-i.T."/>
            <person name="Hayashi T."/>
            <person name="Toyoda A."/>
            <person name="Oliveira C."/>
            <person name="Osipova E."/>
            <person name="Leigh N.D."/>
            <person name="Simon A."/>
            <person name="Yun M.H."/>
        </authorList>
    </citation>
    <scope>NUCLEOTIDE SEQUENCE</scope>
    <source>
        <strain evidence="2">20211129_DDA</strain>
        <tissue evidence="2">Liver</tissue>
    </source>
</reference>
<keyword evidence="3" id="KW-1185">Reference proteome</keyword>